<proteinExistence type="predicted"/>
<reference evidence="1" key="1">
    <citation type="submission" date="2014-09" db="EMBL/GenBank/DDBJ databases">
        <authorList>
            <person name="Magalhaes I.L.F."/>
            <person name="Oliveira U."/>
            <person name="Santos F.R."/>
            <person name="Vidigal T.H.D.A."/>
            <person name="Brescovit A.D."/>
            <person name="Santos A.J."/>
        </authorList>
    </citation>
    <scope>NUCLEOTIDE SEQUENCE</scope>
    <source>
        <tissue evidence="1">Shoot tissue taken approximately 20 cm above the soil surface</tissue>
    </source>
</reference>
<dbReference type="EMBL" id="GBRH01283325">
    <property type="protein sequence ID" value="JAD14570.1"/>
    <property type="molecule type" value="Transcribed_RNA"/>
</dbReference>
<reference evidence="1" key="2">
    <citation type="journal article" date="2015" name="Data Brief">
        <title>Shoot transcriptome of the giant reed, Arundo donax.</title>
        <authorList>
            <person name="Barrero R.A."/>
            <person name="Guerrero F.D."/>
            <person name="Moolhuijzen P."/>
            <person name="Goolsby J.A."/>
            <person name="Tidwell J."/>
            <person name="Bellgard S.E."/>
            <person name="Bellgard M.I."/>
        </authorList>
    </citation>
    <scope>NUCLEOTIDE SEQUENCE</scope>
    <source>
        <tissue evidence="1">Shoot tissue taken approximately 20 cm above the soil surface</tissue>
    </source>
</reference>
<sequence length="40" mass="4649">MQVILLPVSLHKLSYQKDSFYGRPPRYETKLNFGHACHSS</sequence>
<accession>A0A0A8XPW2</accession>
<organism evidence="1">
    <name type="scientific">Arundo donax</name>
    <name type="common">Giant reed</name>
    <name type="synonym">Donax arundinaceus</name>
    <dbReference type="NCBI Taxonomy" id="35708"/>
    <lineage>
        <taxon>Eukaryota</taxon>
        <taxon>Viridiplantae</taxon>
        <taxon>Streptophyta</taxon>
        <taxon>Embryophyta</taxon>
        <taxon>Tracheophyta</taxon>
        <taxon>Spermatophyta</taxon>
        <taxon>Magnoliopsida</taxon>
        <taxon>Liliopsida</taxon>
        <taxon>Poales</taxon>
        <taxon>Poaceae</taxon>
        <taxon>PACMAD clade</taxon>
        <taxon>Arundinoideae</taxon>
        <taxon>Arundineae</taxon>
        <taxon>Arundo</taxon>
    </lineage>
</organism>
<protein>
    <submittedName>
        <fullName evidence="1">Uncharacterized protein</fullName>
    </submittedName>
</protein>
<evidence type="ECO:0000313" key="1">
    <source>
        <dbReference type="EMBL" id="JAD14570.1"/>
    </source>
</evidence>
<name>A0A0A8XPW2_ARUDO</name>
<dbReference type="AlphaFoldDB" id="A0A0A8XPW2"/>